<dbReference type="InterPro" id="IPR007130">
    <property type="entry name" value="DAGAT"/>
</dbReference>
<dbReference type="Pfam" id="PF03982">
    <property type="entry name" value="DAGAT"/>
    <property type="match status" value="1"/>
</dbReference>
<proteinExistence type="inferred from homology"/>
<organism evidence="13 14">
    <name type="scientific">Aquila chrysaetos chrysaetos</name>
    <dbReference type="NCBI Taxonomy" id="223781"/>
    <lineage>
        <taxon>Eukaryota</taxon>
        <taxon>Metazoa</taxon>
        <taxon>Chordata</taxon>
        <taxon>Craniata</taxon>
        <taxon>Vertebrata</taxon>
        <taxon>Euteleostomi</taxon>
        <taxon>Archelosauria</taxon>
        <taxon>Archosauria</taxon>
        <taxon>Dinosauria</taxon>
        <taxon>Saurischia</taxon>
        <taxon>Theropoda</taxon>
        <taxon>Coelurosauria</taxon>
        <taxon>Aves</taxon>
        <taxon>Neognathae</taxon>
        <taxon>Neoaves</taxon>
        <taxon>Telluraves</taxon>
        <taxon>Accipitrimorphae</taxon>
        <taxon>Accipitriformes</taxon>
        <taxon>Accipitridae</taxon>
        <taxon>Accipitrinae</taxon>
        <taxon>Aquila</taxon>
    </lineage>
</organism>
<dbReference type="EC" id="2.3.1.-" evidence="11"/>
<dbReference type="GO" id="GO:0005789">
    <property type="term" value="C:endoplasmic reticulum membrane"/>
    <property type="evidence" value="ECO:0007669"/>
    <property type="project" value="UniProtKB-SubCell"/>
</dbReference>
<dbReference type="GO" id="GO:0019432">
    <property type="term" value="P:triglyceride biosynthetic process"/>
    <property type="evidence" value="ECO:0007669"/>
    <property type="project" value="TreeGrafter"/>
</dbReference>
<dbReference type="PANTHER" id="PTHR12317:SF78">
    <property type="entry name" value="ACYLTRANSFERASE"/>
    <property type="match status" value="1"/>
</dbReference>
<evidence type="ECO:0000256" key="11">
    <source>
        <dbReference type="RuleBase" id="RU367023"/>
    </source>
</evidence>
<reference evidence="13" key="2">
    <citation type="submission" date="2025-09" db="UniProtKB">
        <authorList>
            <consortium name="Ensembl"/>
        </authorList>
    </citation>
    <scope>IDENTIFICATION</scope>
</reference>
<dbReference type="PANTHER" id="PTHR12317">
    <property type="entry name" value="DIACYLGLYCEROL O-ACYLTRANSFERASE"/>
    <property type="match status" value="1"/>
</dbReference>
<evidence type="ECO:0000256" key="10">
    <source>
        <dbReference type="ARBA" id="ARBA00023315"/>
    </source>
</evidence>
<keyword evidence="4 11" id="KW-0808">Transferase</keyword>
<evidence type="ECO:0000256" key="4">
    <source>
        <dbReference type="ARBA" id="ARBA00022679"/>
    </source>
</evidence>
<evidence type="ECO:0000256" key="7">
    <source>
        <dbReference type="ARBA" id="ARBA00022989"/>
    </source>
</evidence>
<evidence type="ECO:0000256" key="1">
    <source>
        <dbReference type="ARBA" id="ARBA00004477"/>
    </source>
</evidence>
<protein>
    <recommendedName>
        <fullName evidence="11">Acyltransferase</fullName>
        <ecNumber evidence="11">2.3.1.-</ecNumber>
    </recommendedName>
</protein>
<reference evidence="13" key="1">
    <citation type="submission" date="2025-08" db="UniProtKB">
        <authorList>
            <consortium name="Ensembl"/>
        </authorList>
    </citation>
    <scope>IDENTIFICATION</scope>
</reference>
<keyword evidence="6 11" id="KW-0256">Endoplasmic reticulum</keyword>
<keyword evidence="7" id="KW-1133">Transmembrane helix</keyword>
<dbReference type="InParanoid" id="A0A663F9I2"/>
<keyword evidence="9" id="KW-0472">Membrane</keyword>
<keyword evidence="14" id="KW-1185">Reference proteome</keyword>
<evidence type="ECO:0000256" key="3">
    <source>
        <dbReference type="ARBA" id="ARBA00022516"/>
    </source>
</evidence>
<comment type="subcellular location">
    <subcellularLocation>
        <location evidence="1 11">Endoplasmic reticulum membrane</location>
        <topology evidence="1 11">Multi-pass membrane protein</topology>
    </subcellularLocation>
</comment>
<dbReference type="GO" id="GO:0004144">
    <property type="term" value="F:diacylglycerol O-acyltransferase activity"/>
    <property type="evidence" value="ECO:0007669"/>
    <property type="project" value="TreeGrafter"/>
</dbReference>
<dbReference type="CDD" id="cd07987">
    <property type="entry name" value="LPLAT_MGAT-like"/>
    <property type="match status" value="1"/>
</dbReference>
<keyword evidence="3" id="KW-0444">Lipid biosynthesis</keyword>
<accession>A0A663F9I2</accession>
<keyword evidence="8" id="KW-0443">Lipid metabolism</keyword>
<evidence type="ECO:0000313" key="13">
    <source>
        <dbReference type="Ensembl" id="ENSACCP00020020516.1"/>
    </source>
</evidence>
<comment type="similarity">
    <text evidence="2 11">Belongs to the diacylglycerol acyltransferase family.</text>
</comment>
<evidence type="ECO:0000256" key="2">
    <source>
        <dbReference type="ARBA" id="ARBA00005420"/>
    </source>
</evidence>
<evidence type="ECO:0000256" key="9">
    <source>
        <dbReference type="ARBA" id="ARBA00023136"/>
    </source>
</evidence>
<keyword evidence="5" id="KW-0812">Transmembrane</keyword>
<dbReference type="GeneTree" id="ENSGT01030000234582"/>
<evidence type="ECO:0000256" key="12">
    <source>
        <dbReference type="SAM" id="MobiDB-lite"/>
    </source>
</evidence>
<dbReference type="Proteomes" id="UP000472275">
    <property type="component" value="Unassembled WGS sequence"/>
</dbReference>
<evidence type="ECO:0000256" key="6">
    <source>
        <dbReference type="ARBA" id="ARBA00022824"/>
    </source>
</evidence>
<dbReference type="AlphaFoldDB" id="A0A663F9I2"/>
<evidence type="ECO:0000256" key="5">
    <source>
        <dbReference type="ARBA" id="ARBA00022692"/>
    </source>
</evidence>
<feature type="region of interest" description="Disordered" evidence="12">
    <location>
        <begin position="1"/>
        <end position="25"/>
    </location>
</feature>
<sequence length="385" mass="41919">MGSPGKGVSGGLGSPKGGVTLSPPLPAAWPPPASCARCSPSWGFWGPEGNWGPRDRGCLGGGGSPQGGCPLAPPTGRLPPPGQLCAVLFALALRGPLWLPALLYGLWLLADRDTPRRGGRRSAWVRGWPLWTYFRDYFPISLVRTTELDPRRNYIFGFHPHGVLAAGAFANFCTEATGFGVLFPGLRPHLLTLPCWFRLPLFRDYMMSGGLVSSEKSSLEYLLSREGGGQVAVIALGGPPESLDAHPGALTLQLLGRKGFVRIALEHGASLVPVFSFGENELFRQIPNPPGSGLRRFQLRLQRILGVAIPLFHARGVFQYNFGLLPFRRPIHTVVGSPLVLPRTPNPSPQTVERWHGLYLERLVALFEEHKLGYGVPPERHLTFV</sequence>
<keyword evidence="10" id="KW-0012">Acyltransferase</keyword>
<evidence type="ECO:0000313" key="14">
    <source>
        <dbReference type="Proteomes" id="UP000472275"/>
    </source>
</evidence>
<dbReference type="Ensembl" id="ENSACCT00020021406.1">
    <property type="protein sequence ID" value="ENSACCP00020020516.1"/>
    <property type="gene ID" value="ENSACCG00020014093.1"/>
</dbReference>
<evidence type="ECO:0000256" key="8">
    <source>
        <dbReference type="ARBA" id="ARBA00023098"/>
    </source>
</evidence>
<name>A0A663F9I2_AQUCH</name>
<feature type="compositionally biased region" description="Gly residues" evidence="12">
    <location>
        <begin position="1"/>
        <end position="16"/>
    </location>
</feature>